<dbReference type="Proteomes" id="UP000501534">
    <property type="component" value="Chromosome"/>
</dbReference>
<evidence type="ECO:0000256" key="5">
    <source>
        <dbReference type="ARBA" id="ARBA00022764"/>
    </source>
</evidence>
<evidence type="ECO:0000256" key="4">
    <source>
        <dbReference type="ARBA" id="ARBA00022723"/>
    </source>
</evidence>
<dbReference type="RefSeq" id="WP_246232918.1">
    <property type="nucleotide sequence ID" value="NZ_CP053069.1"/>
</dbReference>
<accession>A0A6M4GV09</accession>
<feature type="binding site" description="axial binding residue" evidence="9">
    <location>
        <position position="149"/>
    </location>
    <ligand>
        <name>heme c</name>
        <dbReference type="ChEBI" id="CHEBI:61717"/>
        <label>2</label>
    </ligand>
    <ligandPart>
        <name>Fe</name>
        <dbReference type="ChEBI" id="CHEBI:18248"/>
    </ligandPart>
</feature>
<feature type="binding site" description="covalent" evidence="8">
    <location>
        <position position="13"/>
    </location>
    <ligand>
        <name>heme c</name>
        <dbReference type="ChEBI" id="CHEBI:61717"/>
        <label>1</label>
    </ligand>
</feature>
<keyword evidence="4 9" id="KW-0479">Metal-binding</keyword>
<comment type="PTM">
    <text evidence="8">Binds 2 heme c groups covalently per subunit.</text>
</comment>
<reference evidence="11 12" key="1">
    <citation type="submission" date="2020-04" db="EMBL/GenBank/DDBJ databases">
        <title>Usitatibacter rugosus gen. nov., sp. nov. and Usitatibacter palustris sp. nov., novel members of Usitatibacteraceae fam. nov. within the order Nitrosomonadales isolated from soil.</title>
        <authorList>
            <person name="Huber K.J."/>
            <person name="Neumann-Schaal M."/>
            <person name="Geppert A."/>
            <person name="Luckner M."/>
            <person name="Wanner G."/>
            <person name="Overmann J."/>
        </authorList>
    </citation>
    <scope>NUCLEOTIDE SEQUENCE [LARGE SCALE GENOMIC DNA]</scope>
    <source>
        <strain evidence="11 12">0125_3</strain>
    </source>
</reference>
<keyword evidence="3 8" id="KW-0349">Heme</keyword>
<dbReference type="InterPro" id="IPR036909">
    <property type="entry name" value="Cyt_c-like_dom_sf"/>
</dbReference>
<evidence type="ECO:0000313" key="11">
    <source>
        <dbReference type="EMBL" id="QJR10996.1"/>
    </source>
</evidence>
<dbReference type="InterPro" id="IPR024167">
    <property type="entry name" value="Cytochrome_c4-like"/>
</dbReference>
<dbReference type="Pfam" id="PF00034">
    <property type="entry name" value="Cytochrom_C"/>
    <property type="match status" value="1"/>
</dbReference>
<evidence type="ECO:0000256" key="9">
    <source>
        <dbReference type="PIRSR" id="PIRSR000005-2"/>
    </source>
</evidence>
<dbReference type="InterPro" id="IPR009056">
    <property type="entry name" value="Cyt_c-like_dom"/>
</dbReference>
<dbReference type="GO" id="GO:0020037">
    <property type="term" value="F:heme binding"/>
    <property type="evidence" value="ECO:0007669"/>
    <property type="project" value="InterPro"/>
</dbReference>
<evidence type="ECO:0000256" key="1">
    <source>
        <dbReference type="ARBA" id="ARBA00004418"/>
    </source>
</evidence>
<proteinExistence type="predicted"/>
<feature type="binding site" description="axial binding residue" evidence="9">
    <location>
        <position position="17"/>
    </location>
    <ligand>
        <name>heme c</name>
        <dbReference type="ChEBI" id="CHEBI:61717"/>
        <label>1</label>
    </ligand>
    <ligandPart>
        <name>Fe</name>
        <dbReference type="ChEBI" id="CHEBI:18248"/>
    </ligandPart>
</feature>
<dbReference type="PIRSF" id="PIRSF000005">
    <property type="entry name" value="Cytochrome_c4"/>
    <property type="match status" value="1"/>
</dbReference>
<feature type="binding site" description="axial binding residue" evidence="9">
    <location>
        <position position="56"/>
    </location>
    <ligand>
        <name>heme c</name>
        <dbReference type="ChEBI" id="CHEBI:61717"/>
        <label>1</label>
    </ligand>
    <ligandPart>
        <name>Fe</name>
        <dbReference type="ChEBI" id="CHEBI:18248"/>
    </ligandPart>
</feature>
<protein>
    <submittedName>
        <fullName evidence="11">Cytochrome c4</fullName>
    </submittedName>
</protein>
<dbReference type="PANTHER" id="PTHR33751:SF9">
    <property type="entry name" value="CYTOCHROME C4"/>
    <property type="match status" value="1"/>
</dbReference>
<keyword evidence="12" id="KW-1185">Reference proteome</keyword>
<evidence type="ECO:0000259" key="10">
    <source>
        <dbReference type="PROSITE" id="PS51007"/>
    </source>
</evidence>
<comment type="subcellular location">
    <subcellularLocation>
        <location evidence="1">Periplasm</location>
    </subcellularLocation>
</comment>
<evidence type="ECO:0000256" key="3">
    <source>
        <dbReference type="ARBA" id="ARBA00022617"/>
    </source>
</evidence>
<evidence type="ECO:0000256" key="7">
    <source>
        <dbReference type="ARBA" id="ARBA00023004"/>
    </source>
</evidence>
<name>A0A6M4GV09_9PROT</name>
<dbReference type="Gene3D" id="1.10.760.10">
    <property type="entry name" value="Cytochrome c-like domain"/>
    <property type="match status" value="2"/>
</dbReference>
<organism evidence="11 12">
    <name type="scientific">Usitatibacter rugosus</name>
    <dbReference type="NCBI Taxonomy" id="2732067"/>
    <lineage>
        <taxon>Bacteria</taxon>
        <taxon>Pseudomonadati</taxon>
        <taxon>Pseudomonadota</taxon>
        <taxon>Betaproteobacteria</taxon>
        <taxon>Nitrosomonadales</taxon>
        <taxon>Usitatibacteraceae</taxon>
        <taxon>Usitatibacter</taxon>
    </lineage>
</organism>
<dbReference type="PANTHER" id="PTHR33751">
    <property type="entry name" value="CBB3-TYPE CYTOCHROME C OXIDASE SUBUNIT FIXP"/>
    <property type="match status" value="1"/>
</dbReference>
<keyword evidence="7 9" id="KW-0408">Iron</keyword>
<dbReference type="EMBL" id="CP053069">
    <property type="protein sequence ID" value="QJR10996.1"/>
    <property type="molecule type" value="Genomic_DNA"/>
</dbReference>
<evidence type="ECO:0000256" key="6">
    <source>
        <dbReference type="ARBA" id="ARBA00022982"/>
    </source>
</evidence>
<feature type="binding site" description="covalent" evidence="8">
    <location>
        <position position="16"/>
    </location>
    <ligand>
        <name>heme c</name>
        <dbReference type="ChEBI" id="CHEBI:61717"/>
        <label>1</label>
    </ligand>
</feature>
<keyword evidence="5" id="KW-0574">Periplasm</keyword>
<evidence type="ECO:0000313" key="12">
    <source>
        <dbReference type="Proteomes" id="UP000501534"/>
    </source>
</evidence>
<dbReference type="InterPro" id="IPR050597">
    <property type="entry name" value="Cytochrome_c_Oxidase_Subunit"/>
</dbReference>
<gene>
    <name evidence="11" type="ORF">DSM104443_02066</name>
</gene>
<keyword evidence="6" id="KW-0249">Electron transport</keyword>
<evidence type="ECO:0000256" key="8">
    <source>
        <dbReference type="PIRSR" id="PIRSR000005-1"/>
    </source>
</evidence>
<dbReference type="GO" id="GO:0009055">
    <property type="term" value="F:electron transfer activity"/>
    <property type="evidence" value="ECO:0007669"/>
    <property type="project" value="InterPro"/>
</dbReference>
<dbReference type="SUPFAM" id="SSF46626">
    <property type="entry name" value="Cytochrome c"/>
    <property type="match status" value="2"/>
</dbReference>
<dbReference type="GO" id="GO:0005506">
    <property type="term" value="F:iron ion binding"/>
    <property type="evidence" value="ECO:0007669"/>
    <property type="project" value="InterPro"/>
</dbReference>
<feature type="binding site" description="covalent" evidence="8">
    <location>
        <position position="105"/>
    </location>
    <ligand>
        <name>heme c</name>
        <dbReference type="ChEBI" id="CHEBI:61717"/>
        <label>2</label>
    </ligand>
</feature>
<feature type="domain" description="Cytochrome c" evidence="10">
    <location>
        <begin position="91"/>
        <end position="172"/>
    </location>
</feature>
<feature type="binding site" description="axial binding residue" evidence="9">
    <location>
        <position position="109"/>
    </location>
    <ligand>
        <name>heme c</name>
        <dbReference type="ChEBI" id="CHEBI:61717"/>
        <label>2</label>
    </ligand>
    <ligandPart>
        <name>Fe</name>
        <dbReference type="ChEBI" id="CHEBI:18248"/>
    </ligandPart>
</feature>
<sequence>MILAALVVAAAVCEGCHGPGGNSVTAGIPSIAGQPEIFITNQLIFFREGLRPSPIMEPIVKGMKDVEVTALAKQYAKSPVKLAAEGKPDAALAKRGNELIATMFCGQCHLPTLRGREQVPRVAGQREDYLLATLKAYRDNTRTGADTTMAEVMRGMSDADIAALAHVLARKQ</sequence>
<dbReference type="PROSITE" id="PS51007">
    <property type="entry name" value="CYTC"/>
    <property type="match status" value="1"/>
</dbReference>
<dbReference type="AlphaFoldDB" id="A0A6M4GV09"/>
<keyword evidence="2" id="KW-0813">Transport</keyword>
<evidence type="ECO:0000256" key="2">
    <source>
        <dbReference type="ARBA" id="ARBA00022448"/>
    </source>
</evidence>
<dbReference type="GO" id="GO:0042597">
    <property type="term" value="C:periplasmic space"/>
    <property type="evidence" value="ECO:0007669"/>
    <property type="project" value="UniProtKB-SubCell"/>
</dbReference>
<dbReference type="KEGG" id="uru:DSM104443_02066"/>
<feature type="binding site" description="covalent" evidence="8">
    <location>
        <position position="108"/>
    </location>
    <ligand>
        <name>heme c</name>
        <dbReference type="ChEBI" id="CHEBI:61717"/>
        <label>2</label>
    </ligand>
</feature>